<dbReference type="InterPro" id="IPR036179">
    <property type="entry name" value="Ig-like_dom_sf"/>
</dbReference>
<keyword evidence="6" id="KW-1185">Reference proteome</keyword>
<comment type="caution">
    <text evidence="5">The sequence shown here is derived from an EMBL/GenBank/DDBJ whole genome shotgun (WGS) entry which is preliminary data.</text>
</comment>
<accession>A0AAV1Q985</accession>
<dbReference type="InterPro" id="IPR050671">
    <property type="entry name" value="CD300_family_receptors"/>
</dbReference>
<evidence type="ECO:0000313" key="6">
    <source>
        <dbReference type="Proteomes" id="UP001314229"/>
    </source>
</evidence>
<gene>
    <name evidence="5" type="ORF">FSCOSCO3_A032911</name>
</gene>
<dbReference type="AlphaFoldDB" id="A0AAV1Q985"/>
<sequence>MSEVIWSIHSAAPAKRRMSLKDVTQRLMAPSYKQSPESEDVRRAGETVHKLRIKLRMNIHQVLFFCFLSALQDGNTGLTNAIQLYAGAEGGNGSLSCYFTSSGNTKFFCKGECKEENILIKTDDVTAQSGKYSIKYEDGSSGTRILTSTFTQLIESDSGRYRFGLGGSLFPDSYCDVDLIVTDEATLGVKTGLIDAGTEGGSVTYGCGGTVNGSRKFFCKDECKKEEDTLVETEGNRNQSGRYSIEYIEGYGLSVTITQLKKSDTGWYKCGYGRPSSPNSFDWVRIFVVDAPTTEEPNWTLRPFPTSVPSASTPATTQSLISSSGSFTPSSSFPETTEQFAAVSGVSRPGYFWPLVLCVPVIVVLVAVVLLFVYKPKMMRNPGLNARETSYSRNMELSVHFENRPPVSMSEDPDYQSLDAADMDPDQTYSAFTETTNM</sequence>
<dbReference type="Proteomes" id="UP001314229">
    <property type="component" value="Unassembled WGS sequence"/>
</dbReference>
<dbReference type="GO" id="GO:0004888">
    <property type="term" value="F:transmembrane signaling receptor activity"/>
    <property type="evidence" value="ECO:0007669"/>
    <property type="project" value="TreeGrafter"/>
</dbReference>
<keyword evidence="2 4" id="KW-0812">Transmembrane</keyword>
<dbReference type="EMBL" id="CAWUFR010000645">
    <property type="protein sequence ID" value="CAK6980113.1"/>
    <property type="molecule type" value="Genomic_DNA"/>
</dbReference>
<name>A0AAV1Q985_SCOSC</name>
<keyword evidence="3 4" id="KW-0472">Membrane</keyword>
<protein>
    <submittedName>
        <fullName evidence="5">Uncharacterized protein LOC121896026 isoform X1</fullName>
    </submittedName>
</protein>
<evidence type="ECO:0000313" key="5">
    <source>
        <dbReference type="EMBL" id="CAK6980113.1"/>
    </source>
</evidence>
<dbReference type="InterPro" id="IPR013783">
    <property type="entry name" value="Ig-like_fold"/>
</dbReference>
<evidence type="ECO:0000256" key="1">
    <source>
        <dbReference type="ARBA" id="ARBA00004370"/>
    </source>
</evidence>
<dbReference type="PANTHER" id="PTHR11860:SF87">
    <property type="entry name" value="CMRF35-LIKE MOLECULE 8"/>
    <property type="match status" value="1"/>
</dbReference>
<organism evidence="5 6">
    <name type="scientific">Scomber scombrus</name>
    <name type="common">Atlantic mackerel</name>
    <name type="synonym">Scomber vernalis</name>
    <dbReference type="NCBI Taxonomy" id="13677"/>
    <lineage>
        <taxon>Eukaryota</taxon>
        <taxon>Metazoa</taxon>
        <taxon>Chordata</taxon>
        <taxon>Craniata</taxon>
        <taxon>Vertebrata</taxon>
        <taxon>Euteleostomi</taxon>
        <taxon>Actinopterygii</taxon>
        <taxon>Neopterygii</taxon>
        <taxon>Teleostei</taxon>
        <taxon>Neoteleostei</taxon>
        <taxon>Acanthomorphata</taxon>
        <taxon>Pelagiaria</taxon>
        <taxon>Scombriformes</taxon>
        <taxon>Scombridae</taxon>
        <taxon>Scomber</taxon>
    </lineage>
</organism>
<evidence type="ECO:0000256" key="4">
    <source>
        <dbReference type="SAM" id="Phobius"/>
    </source>
</evidence>
<dbReference type="SUPFAM" id="SSF48726">
    <property type="entry name" value="Immunoglobulin"/>
    <property type="match status" value="1"/>
</dbReference>
<evidence type="ECO:0000256" key="3">
    <source>
        <dbReference type="ARBA" id="ARBA00023136"/>
    </source>
</evidence>
<proteinExistence type="predicted"/>
<dbReference type="Gene3D" id="2.60.40.10">
    <property type="entry name" value="Immunoglobulins"/>
    <property type="match status" value="2"/>
</dbReference>
<reference evidence="5 6" key="1">
    <citation type="submission" date="2024-01" db="EMBL/GenBank/DDBJ databases">
        <authorList>
            <person name="Alioto T."/>
            <person name="Alioto T."/>
            <person name="Gomez Garrido J."/>
        </authorList>
    </citation>
    <scope>NUCLEOTIDE SEQUENCE [LARGE SCALE GENOMIC DNA]</scope>
</reference>
<dbReference type="GO" id="GO:0005886">
    <property type="term" value="C:plasma membrane"/>
    <property type="evidence" value="ECO:0007669"/>
    <property type="project" value="TreeGrafter"/>
</dbReference>
<evidence type="ECO:0000256" key="2">
    <source>
        <dbReference type="ARBA" id="ARBA00022692"/>
    </source>
</evidence>
<feature type="transmembrane region" description="Helical" evidence="4">
    <location>
        <begin position="351"/>
        <end position="374"/>
    </location>
</feature>
<comment type="subcellular location">
    <subcellularLocation>
        <location evidence="1">Membrane</location>
    </subcellularLocation>
</comment>
<keyword evidence="4" id="KW-1133">Transmembrane helix</keyword>
<dbReference type="PANTHER" id="PTHR11860">
    <property type="entry name" value="POLYMERIC-IMMUNOGLOBULIN RECEPTOR"/>
    <property type="match status" value="1"/>
</dbReference>